<proteinExistence type="predicted"/>
<accession>A0ABN9T1W6</accession>
<gene>
    <name evidence="1" type="ORF">PCOR1329_LOCUS34712</name>
</gene>
<evidence type="ECO:0000313" key="1">
    <source>
        <dbReference type="EMBL" id="CAK0838863.1"/>
    </source>
</evidence>
<sequence length="96" mass="10498">MAKTEQSIHDRRTKLVELRAQHLELAKKSTLPPAGKEGDVAAAHVPIAAIGLYASKRQRRALLGRTCPRLMPEIILDAALVLLPDNGRNTREAAVK</sequence>
<evidence type="ECO:0000313" key="2">
    <source>
        <dbReference type="Proteomes" id="UP001189429"/>
    </source>
</evidence>
<name>A0ABN9T1W6_9DINO</name>
<protein>
    <submittedName>
        <fullName evidence="1">Uncharacterized protein</fullName>
    </submittedName>
</protein>
<comment type="caution">
    <text evidence="1">The sequence shown here is derived from an EMBL/GenBank/DDBJ whole genome shotgun (WGS) entry which is preliminary data.</text>
</comment>
<dbReference type="EMBL" id="CAUYUJ010014253">
    <property type="protein sequence ID" value="CAK0838863.1"/>
    <property type="molecule type" value="Genomic_DNA"/>
</dbReference>
<dbReference type="Proteomes" id="UP001189429">
    <property type="component" value="Unassembled WGS sequence"/>
</dbReference>
<keyword evidence="2" id="KW-1185">Reference proteome</keyword>
<organism evidence="1 2">
    <name type="scientific">Prorocentrum cordatum</name>
    <dbReference type="NCBI Taxonomy" id="2364126"/>
    <lineage>
        <taxon>Eukaryota</taxon>
        <taxon>Sar</taxon>
        <taxon>Alveolata</taxon>
        <taxon>Dinophyceae</taxon>
        <taxon>Prorocentrales</taxon>
        <taxon>Prorocentraceae</taxon>
        <taxon>Prorocentrum</taxon>
    </lineage>
</organism>
<reference evidence="1" key="1">
    <citation type="submission" date="2023-10" db="EMBL/GenBank/DDBJ databases">
        <authorList>
            <person name="Chen Y."/>
            <person name="Shah S."/>
            <person name="Dougan E. K."/>
            <person name="Thang M."/>
            <person name="Chan C."/>
        </authorList>
    </citation>
    <scope>NUCLEOTIDE SEQUENCE [LARGE SCALE GENOMIC DNA]</scope>
</reference>